<dbReference type="KEGG" id="mah:MEALZ_3802"/>
<accession>G4SZ01</accession>
<dbReference type="EMBL" id="FO082060">
    <property type="protein sequence ID" value="CCE25458.1"/>
    <property type="molecule type" value="Genomic_DNA"/>
</dbReference>
<name>G4SZ01_META2</name>
<dbReference type="Pfam" id="PF05016">
    <property type="entry name" value="ParE_toxin"/>
    <property type="match status" value="1"/>
</dbReference>
<dbReference type="PATRIC" id="fig|271065.3.peg.3928"/>
<keyword evidence="3" id="KW-1185">Reference proteome</keyword>
<dbReference type="InterPro" id="IPR035093">
    <property type="entry name" value="RelE/ParE_toxin_dom_sf"/>
</dbReference>
<keyword evidence="1" id="KW-1277">Toxin-antitoxin system</keyword>
<dbReference type="InterPro" id="IPR007712">
    <property type="entry name" value="RelE/ParE_toxin"/>
</dbReference>
<protein>
    <submittedName>
        <fullName evidence="2">Plasmid stabilization system protein</fullName>
    </submittedName>
</protein>
<dbReference type="Proteomes" id="UP000008315">
    <property type="component" value="Chromosome"/>
</dbReference>
<dbReference type="Gene3D" id="3.30.2310.20">
    <property type="entry name" value="RelE-like"/>
    <property type="match status" value="1"/>
</dbReference>
<dbReference type="HOGENOM" id="CLU_2991486_0_0_6"/>
<reference evidence="3" key="1">
    <citation type="journal article" date="2012" name="J. Bacteriol.">
        <title>Genome sequence of the haloalkaliphilic methanotrophic bacterium Methylomicrobium alcaliphilum 20Z.</title>
        <authorList>
            <person name="Vuilleumier S."/>
            <person name="Khmelenina V.N."/>
            <person name="Bringel F."/>
            <person name="Reshetnikov A.S."/>
            <person name="Lajus A."/>
            <person name="Mangenot S."/>
            <person name="Rouy Z."/>
            <person name="Op den Camp H.J."/>
            <person name="Jetten M.S."/>
            <person name="Dispirito A.A."/>
            <person name="Dunfield P."/>
            <person name="Klotz M.G."/>
            <person name="Semrau J.D."/>
            <person name="Stein L.Y."/>
            <person name="Barbe V."/>
            <person name="Medigue C."/>
            <person name="Trotsenko Y.A."/>
            <person name="Kalyuzhnaya M.G."/>
        </authorList>
    </citation>
    <scope>NUCLEOTIDE SEQUENCE [LARGE SCALE GENOMIC DNA]</scope>
    <source>
        <strain evidence="3">DSM 19304 / NCIMB 14124 / VKM B-2133 / 20Z</strain>
    </source>
</reference>
<gene>
    <name evidence="2" type="ordered locus">MEALZ_3802</name>
</gene>
<evidence type="ECO:0000256" key="1">
    <source>
        <dbReference type="ARBA" id="ARBA00022649"/>
    </source>
</evidence>
<evidence type="ECO:0000313" key="2">
    <source>
        <dbReference type="EMBL" id="CCE25458.1"/>
    </source>
</evidence>
<dbReference type="RefSeq" id="WP_014150211.1">
    <property type="nucleotide sequence ID" value="NC_016112.1"/>
</dbReference>
<dbReference type="AlphaFoldDB" id="G4SZ01"/>
<organism evidence="2 3">
    <name type="scientific">Methylotuvimicrobium alcaliphilum (strain DSM 19304 / NCIMB 14124 / VKM B-2133 / 20Z)</name>
    <name type="common">Methylomicrobium alcaliphilum</name>
    <dbReference type="NCBI Taxonomy" id="1091494"/>
    <lineage>
        <taxon>Bacteria</taxon>
        <taxon>Pseudomonadati</taxon>
        <taxon>Pseudomonadota</taxon>
        <taxon>Gammaproteobacteria</taxon>
        <taxon>Methylococcales</taxon>
        <taxon>Methylococcaceae</taxon>
        <taxon>Methylotuvimicrobium</taxon>
    </lineage>
</organism>
<dbReference type="STRING" id="1091494.MEALZ_3802"/>
<proteinExistence type="predicted"/>
<evidence type="ECO:0000313" key="3">
    <source>
        <dbReference type="Proteomes" id="UP000008315"/>
    </source>
</evidence>
<sequence length="57" mass="6547">MKTYQVIFSLEAEEQLTSLYRYLAVEASPNIAERYTDAIVSYCEGLSIFSAPWQPPR</sequence>